<dbReference type="STRING" id="28115.HQ47_00735"/>
<evidence type="ECO:0000313" key="4">
    <source>
        <dbReference type="Proteomes" id="UP000030103"/>
    </source>
</evidence>
<dbReference type="InterPro" id="IPR036691">
    <property type="entry name" value="Endo/exonu/phosph_ase_sf"/>
</dbReference>
<dbReference type="PANTHER" id="PTHR42834">
    <property type="entry name" value="ENDONUCLEASE/EXONUCLEASE/PHOSPHATASE FAMILY PROTEIN (AFU_ORTHOLOGUE AFUA_3G09210)"/>
    <property type="match status" value="1"/>
</dbReference>
<keyword evidence="4" id="KW-1185">Reference proteome</keyword>
<keyword evidence="1" id="KW-0732">Signal</keyword>
<sequence length="348" mass="39234">MKKIQIILFFIIFHAFVSWAQTPGKYAKVCVAFYNLENLFDTIDGPNNDTDFLPNGVNQWTSERYLHKLHQMATVISQIGMHGPDIIGVCEIENRNVLEDLIDQPELKHLGYGIAHFDSPDRRGVDCGLLYRKSVFKLTNSSPHFVAIPGEPEVLTRDILLVSGSIGGEAIHFLVGHWPSRAGGEKISLNRRMAAARVMKSVTDSIIKEDPAAKVILMGDFNDDPISPSVSKGLDLKDSPDNLKPHELYTPMKSMFKNGIGTLAYRDTWNLFDILVFNGNLAGNDFSSFKVLQDKKSGYHAHVFNKKFLLQKYGQYKGYPWRTFAGGRYEGGYSDHLPVYLYLVKELK</sequence>
<accession>A0A0A2EFV8</accession>
<organism evidence="3 4">
    <name type="scientific">Porphyromonas macacae</name>
    <dbReference type="NCBI Taxonomy" id="28115"/>
    <lineage>
        <taxon>Bacteria</taxon>
        <taxon>Pseudomonadati</taxon>
        <taxon>Bacteroidota</taxon>
        <taxon>Bacteroidia</taxon>
        <taxon>Bacteroidales</taxon>
        <taxon>Porphyromonadaceae</taxon>
        <taxon>Porphyromonas</taxon>
    </lineage>
</organism>
<dbReference type="EMBL" id="JRFA01000002">
    <property type="protein sequence ID" value="KGN76345.1"/>
    <property type="molecule type" value="Genomic_DNA"/>
</dbReference>
<dbReference type="Pfam" id="PF19580">
    <property type="entry name" value="Exo_endo_phos_3"/>
    <property type="match status" value="1"/>
</dbReference>
<feature type="chain" id="PRO_5001986993" evidence="1">
    <location>
        <begin position="21"/>
        <end position="348"/>
    </location>
</feature>
<keyword evidence="3" id="KW-0255">Endonuclease</keyword>
<dbReference type="RefSeq" id="WP_036872583.1">
    <property type="nucleotide sequence ID" value="NZ_JRFA01000002.1"/>
</dbReference>
<gene>
    <name evidence="3" type="ORF">HQ47_00735</name>
</gene>
<dbReference type="Proteomes" id="UP000030103">
    <property type="component" value="Unassembled WGS sequence"/>
</dbReference>
<dbReference type="Gene3D" id="3.60.10.10">
    <property type="entry name" value="Endonuclease/exonuclease/phosphatase"/>
    <property type="match status" value="1"/>
</dbReference>
<proteinExistence type="predicted"/>
<dbReference type="AlphaFoldDB" id="A0A0A2EFV8"/>
<feature type="signal peptide" evidence="1">
    <location>
        <begin position="1"/>
        <end position="20"/>
    </location>
</feature>
<dbReference type="PANTHER" id="PTHR42834:SF1">
    <property type="entry name" value="ENDONUCLEASE_EXONUCLEASE_PHOSPHATASE FAMILY PROTEIN (AFU_ORTHOLOGUE AFUA_3G09210)"/>
    <property type="match status" value="1"/>
</dbReference>
<protein>
    <submittedName>
        <fullName evidence="3">Endonuclease</fullName>
    </submittedName>
</protein>
<evidence type="ECO:0000313" key="3">
    <source>
        <dbReference type="EMBL" id="KGN76345.1"/>
    </source>
</evidence>
<dbReference type="OrthoDB" id="9802724at2"/>
<evidence type="ECO:0000256" key="1">
    <source>
        <dbReference type="SAM" id="SignalP"/>
    </source>
</evidence>
<comment type="caution">
    <text evidence="3">The sequence shown here is derived from an EMBL/GenBank/DDBJ whole genome shotgun (WGS) entry which is preliminary data.</text>
</comment>
<reference evidence="3 4" key="1">
    <citation type="submission" date="2014-09" db="EMBL/GenBank/DDBJ databases">
        <title>Draft Genome Sequence of Porphyromonas macacae COT-192_OH2859.</title>
        <authorList>
            <person name="Wallis C."/>
            <person name="Deusch O."/>
            <person name="O'Flynn C."/>
            <person name="Davis I."/>
            <person name="Horsfall A."/>
            <person name="Kirkwood N."/>
            <person name="Harris S."/>
            <person name="Eisen J.A."/>
            <person name="Coil D.A."/>
            <person name="Darling A.E."/>
            <person name="Jospin G."/>
            <person name="Alexiev A."/>
        </authorList>
    </citation>
    <scope>NUCLEOTIDE SEQUENCE [LARGE SCALE GENOMIC DNA]</scope>
    <source>
        <strain evidence="4">COT-192 OH2859</strain>
    </source>
</reference>
<feature type="domain" description="Endonuclease/exonuclease/phosphatase" evidence="2">
    <location>
        <begin position="30"/>
        <end position="345"/>
    </location>
</feature>
<dbReference type="eggNOG" id="COG2374">
    <property type="taxonomic scope" value="Bacteria"/>
</dbReference>
<name>A0A0A2EFV8_9PORP</name>
<dbReference type="InterPro" id="IPR005135">
    <property type="entry name" value="Endo/exonuclease/phosphatase"/>
</dbReference>
<evidence type="ECO:0000259" key="2">
    <source>
        <dbReference type="Pfam" id="PF19580"/>
    </source>
</evidence>
<dbReference type="SUPFAM" id="SSF56219">
    <property type="entry name" value="DNase I-like"/>
    <property type="match status" value="1"/>
</dbReference>
<keyword evidence="3" id="KW-0378">Hydrolase</keyword>
<keyword evidence="3" id="KW-0540">Nuclease</keyword>
<dbReference type="GO" id="GO:0004519">
    <property type="term" value="F:endonuclease activity"/>
    <property type="evidence" value="ECO:0007669"/>
    <property type="project" value="UniProtKB-KW"/>
</dbReference>